<keyword evidence="1" id="KW-1133">Transmembrane helix</keyword>
<dbReference type="EMBL" id="CP129113">
    <property type="protein sequence ID" value="WLV24039.1"/>
    <property type="molecule type" value="Genomic_DNA"/>
</dbReference>
<feature type="transmembrane region" description="Helical" evidence="1">
    <location>
        <begin position="78"/>
        <end position="97"/>
    </location>
</feature>
<accession>A0ABY9KT09</accession>
<dbReference type="Pfam" id="PF10027">
    <property type="entry name" value="DUF2269"/>
    <property type="match status" value="1"/>
</dbReference>
<dbReference type="Proteomes" id="UP001180087">
    <property type="component" value="Chromosome"/>
</dbReference>
<reference evidence="2" key="1">
    <citation type="submission" date="2023-06" db="EMBL/GenBank/DDBJ databases">
        <title>A Treasure from Seagulls: Isolation and Description of Aciduricobacillus qingdaonensis gen. nov., sp. nov., a Rare Obligately Uric Acid-utilizing Member in the Family Bacillaceae.</title>
        <authorList>
            <person name="Liu W."/>
            <person name="Wang B."/>
        </authorList>
    </citation>
    <scope>NUCLEOTIDE SEQUENCE</scope>
    <source>
        <strain evidence="2">44XB</strain>
    </source>
</reference>
<feature type="transmembrane region" description="Helical" evidence="1">
    <location>
        <begin position="50"/>
        <end position="72"/>
    </location>
</feature>
<evidence type="ECO:0000313" key="2">
    <source>
        <dbReference type="EMBL" id="WLV24039.1"/>
    </source>
</evidence>
<gene>
    <name evidence="2" type="ORF">QR721_10385</name>
</gene>
<proteinExistence type="predicted"/>
<feature type="transmembrane region" description="Helical" evidence="1">
    <location>
        <begin position="127"/>
        <end position="147"/>
    </location>
</feature>
<keyword evidence="3" id="KW-1185">Reference proteome</keyword>
<protein>
    <submittedName>
        <fullName evidence="2">DUF2269 family protein</fullName>
    </submittedName>
</protein>
<keyword evidence="1" id="KW-0812">Transmembrane</keyword>
<feature type="transmembrane region" description="Helical" evidence="1">
    <location>
        <begin position="6"/>
        <end position="29"/>
    </location>
</feature>
<dbReference type="InterPro" id="IPR018729">
    <property type="entry name" value="DUF2269_transmembrane"/>
</dbReference>
<evidence type="ECO:0000256" key="1">
    <source>
        <dbReference type="SAM" id="Phobius"/>
    </source>
</evidence>
<dbReference type="RefSeq" id="WP_348026666.1">
    <property type="nucleotide sequence ID" value="NZ_CP129113.1"/>
</dbReference>
<sequence length="150" mass="16882">MTFYQLLVLIHVISAILGLGPGFIMTYILTKTDKIAELRHSYQLRGRLHLIVMSGGIILLVTGLSMGAINPYLFRTGWYVLSLVLYFVALAFGPLLLSPLTKKIRPMLAAHDGEDIPEGYWPLAKKVYLYENIINGIFVVIIVLMMLKPF</sequence>
<evidence type="ECO:0000313" key="3">
    <source>
        <dbReference type="Proteomes" id="UP001180087"/>
    </source>
</evidence>
<name>A0ABY9KT09_9BACI</name>
<keyword evidence="1" id="KW-0472">Membrane</keyword>
<organism evidence="2 3">
    <name type="scientific">Aciduricibacillus chroicocephali</name>
    <dbReference type="NCBI Taxonomy" id="3054939"/>
    <lineage>
        <taxon>Bacteria</taxon>
        <taxon>Bacillati</taxon>
        <taxon>Bacillota</taxon>
        <taxon>Bacilli</taxon>
        <taxon>Bacillales</taxon>
        <taxon>Bacillaceae</taxon>
        <taxon>Aciduricibacillus</taxon>
    </lineage>
</organism>